<reference evidence="1 2" key="1">
    <citation type="submission" date="2017-05" db="EMBL/GenBank/DDBJ databases">
        <title>Complete and WGS of Bordetella genogroups.</title>
        <authorList>
            <person name="Spilker T."/>
            <person name="LiPuma J."/>
        </authorList>
    </citation>
    <scope>NUCLEOTIDE SEQUENCE [LARGE SCALE GENOMIC DNA]</scope>
    <source>
        <strain evidence="1 2">AU19157</strain>
    </source>
</reference>
<organism evidence="1 2">
    <name type="scientific">Bordetella genomosp. 8</name>
    <dbReference type="NCBI Taxonomy" id="1416806"/>
    <lineage>
        <taxon>Bacteria</taxon>
        <taxon>Pseudomonadati</taxon>
        <taxon>Pseudomonadota</taxon>
        <taxon>Betaproteobacteria</taxon>
        <taxon>Burkholderiales</taxon>
        <taxon>Alcaligenaceae</taxon>
        <taxon>Bordetella</taxon>
    </lineage>
</organism>
<evidence type="ECO:0000313" key="2">
    <source>
        <dbReference type="Proteomes" id="UP000194151"/>
    </source>
</evidence>
<dbReference type="EMBL" id="CP021108">
    <property type="protein sequence ID" value="ARP80875.1"/>
    <property type="molecule type" value="Genomic_DNA"/>
</dbReference>
<proteinExistence type="predicted"/>
<keyword evidence="2" id="KW-1185">Reference proteome</keyword>
<dbReference type="STRING" id="1416806.CAL12_08490"/>
<dbReference type="SUPFAM" id="SSF53756">
    <property type="entry name" value="UDP-Glycosyltransferase/glycogen phosphorylase"/>
    <property type="match status" value="1"/>
</dbReference>
<dbReference type="AlphaFoldDB" id="A0A1W6YIF1"/>
<sequence>MARDPRDASAHLDLAEALLLSGRLAEGWPEYEWRYGLPGVPSPMPIAEGRPQWDGSPMPHGTLVLVADQGYGDVIQFCRYIPAVRSRCSNVTVACSPEMLPIVTQMAPAARCVTRWSDIGAFDAWCPLSGLPMRFGTVLETVPASAAYLKADPARVAAWRKGLDELLPSRFWRIGLVWAGRPTHRHDARRSLRLAQLAPLADLPDVALVALQLGPAQQEIDGYRGAAPLVNAGGALGDFGETMAAIACLDHVVSVDTAPAHLAGALGCPVSLLLAHMPDWRWLSDRRDTPWYPAMSLYRQPAPGRWDPAIAAVARDLAGR</sequence>
<accession>A0A1W6YIF1</accession>
<name>A0A1W6YIF1_9BORD</name>
<dbReference type="Proteomes" id="UP000194151">
    <property type="component" value="Chromosome"/>
</dbReference>
<dbReference type="Gene3D" id="3.40.50.2000">
    <property type="entry name" value="Glycogen Phosphorylase B"/>
    <property type="match status" value="1"/>
</dbReference>
<evidence type="ECO:0000313" key="1">
    <source>
        <dbReference type="EMBL" id="ARP80875.1"/>
    </source>
</evidence>
<dbReference type="KEGG" id="bgv:CAL12_08490"/>
<protein>
    <submittedName>
        <fullName evidence="1">Uncharacterized protein</fullName>
    </submittedName>
</protein>
<gene>
    <name evidence="1" type="ORF">CAL12_08490</name>
</gene>